<sequence length="310" mass="35674">MTDGKCADAPATSASNNVALVVQSIQGHYSIWTRILSAVWNFILDIVLGTTALQRICSQETKDTRGMMVKVRTNVALDSSLKEAQQDIFDFKPFDVNETLLRVGEIKKYAISKICESNLRTCFIRFRQVNEVYSQALALKDEAYDSKNDEHEALLEQLWSNLKPDVRRTGGRYTKEWGEIGFQGQDPMTDFRSMGLLALKQLVYYTEHYPVEARRALVHASHPTQWYPFAVTGINITSFVVDVMRERLVDSRLYDKQCDLTQLHEFYCMVFSMFDALWVESNPTDLMAFPAVFKMLQETIRLELTERSFP</sequence>
<protein>
    <recommendedName>
        <fullName evidence="1">ELMO domain-containing protein</fullName>
    </recommendedName>
</protein>
<dbReference type="GeneID" id="20080651"/>
<dbReference type="InterPro" id="IPR006816">
    <property type="entry name" value="ELMO_dom"/>
</dbReference>
<dbReference type="PANTHER" id="PTHR12771:SF51">
    <property type="entry name" value="LD01482P"/>
    <property type="match status" value="1"/>
</dbReference>
<dbReference type="OrthoDB" id="67155at2759"/>
<dbReference type="VEuPathDB" id="FungiDB:H310_03601"/>
<name>A0A024UK55_9STRA</name>
<dbReference type="eggNOG" id="KOG2998">
    <property type="taxonomic scope" value="Eukaryota"/>
</dbReference>
<dbReference type="PROSITE" id="PS51335">
    <property type="entry name" value="ELMO"/>
    <property type="match status" value="1"/>
</dbReference>
<dbReference type="InterPro" id="IPR050868">
    <property type="entry name" value="ELMO_domain-containing"/>
</dbReference>
<feature type="domain" description="ELMO" evidence="1">
    <location>
        <begin position="150"/>
        <end position="304"/>
    </location>
</feature>
<organism evidence="2">
    <name type="scientific">Aphanomyces invadans</name>
    <dbReference type="NCBI Taxonomy" id="157072"/>
    <lineage>
        <taxon>Eukaryota</taxon>
        <taxon>Sar</taxon>
        <taxon>Stramenopiles</taxon>
        <taxon>Oomycota</taxon>
        <taxon>Saprolegniomycetes</taxon>
        <taxon>Saprolegniales</taxon>
        <taxon>Verrucalvaceae</taxon>
        <taxon>Aphanomyces</taxon>
    </lineage>
</organism>
<reference evidence="2" key="1">
    <citation type="submission" date="2013-12" db="EMBL/GenBank/DDBJ databases">
        <title>The Genome Sequence of Aphanomyces invadans NJM9701.</title>
        <authorList>
            <consortium name="The Broad Institute Genomics Platform"/>
            <person name="Russ C."/>
            <person name="Tyler B."/>
            <person name="van West P."/>
            <person name="Dieguez-Uribeondo J."/>
            <person name="Young S.K."/>
            <person name="Zeng Q."/>
            <person name="Gargeya S."/>
            <person name="Fitzgerald M."/>
            <person name="Abouelleil A."/>
            <person name="Alvarado L."/>
            <person name="Chapman S.B."/>
            <person name="Gainer-Dewar J."/>
            <person name="Goldberg J."/>
            <person name="Griggs A."/>
            <person name="Gujja S."/>
            <person name="Hansen M."/>
            <person name="Howarth C."/>
            <person name="Imamovic A."/>
            <person name="Ireland A."/>
            <person name="Larimer J."/>
            <person name="McCowan C."/>
            <person name="Murphy C."/>
            <person name="Pearson M."/>
            <person name="Poon T.W."/>
            <person name="Priest M."/>
            <person name="Roberts A."/>
            <person name="Saif S."/>
            <person name="Shea T."/>
            <person name="Sykes S."/>
            <person name="Wortman J."/>
            <person name="Nusbaum C."/>
            <person name="Birren B."/>
        </authorList>
    </citation>
    <scope>NUCLEOTIDE SEQUENCE [LARGE SCALE GENOMIC DNA]</scope>
    <source>
        <strain evidence="2">NJM9701</strain>
    </source>
</reference>
<evidence type="ECO:0000259" key="1">
    <source>
        <dbReference type="PROSITE" id="PS51335"/>
    </source>
</evidence>
<proteinExistence type="predicted"/>
<accession>A0A024UK55</accession>
<dbReference type="RefSeq" id="XP_008865755.1">
    <property type="nucleotide sequence ID" value="XM_008867533.1"/>
</dbReference>
<dbReference type="AlphaFoldDB" id="A0A024UK55"/>
<gene>
    <name evidence="2" type="ORF">H310_03601</name>
</gene>
<dbReference type="EMBL" id="KI913956">
    <property type="protein sequence ID" value="ETW05978.1"/>
    <property type="molecule type" value="Genomic_DNA"/>
</dbReference>
<evidence type="ECO:0000313" key="2">
    <source>
        <dbReference type="EMBL" id="ETW05978.1"/>
    </source>
</evidence>
<dbReference type="PANTHER" id="PTHR12771">
    <property type="entry name" value="ENGULFMENT AND CELL MOTILITY"/>
    <property type="match status" value="1"/>
</dbReference>
<dbReference type="Pfam" id="PF04727">
    <property type="entry name" value="ELMO_CED12"/>
    <property type="match status" value="1"/>
</dbReference>